<feature type="transmembrane region" description="Helical" evidence="1">
    <location>
        <begin position="7"/>
        <end position="31"/>
    </location>
</feature>
<evidence type="ECO:0000313" key="2">
    <source>
        <dbReference type="EMBL" id="MEE2527200.1"/>
    </source>
</evidence>
<accession>A0ABU7LTF5</accession>
<dbReference type="RefSeq" id="WP_330199862.1">
    <property type="nucleotide sequence ID" value="NZ_JAZDRP010000009.1"/>
</dbReference>
<reference evidence="2 3" key="1">
    <citation type="submission" date="2024-01" db="EMBL/GenBank/DDBJ databases">
        <title>Hyphobacterium bacterium isolated from marine sediment.</title>
        <authorList>
            <person name="Zhao S."/>
        </authorList>
    </citation>
    <scope>NUCLEOTIDE SEQUENCE [LARGE SCALE GENOMIC DNA]</scope>
    <source>
        <strain evidence="3">HN65</strain>
    </source>
</reference>
<sequence length="165" mass="18164">MEARWRWVDVLVTSLWVWIPLALLMNITTIFGFVQSQVAVDQIVAYLIGSLLVLVGLGLAAALVLKVCRDLLVLAILKRTISSEAGRLAVWQVAIAGASLSFLVYLVILIFSLQGGDPTVWLWQVFFAPLFWGGFSALIAVVNNFRVGRRLADSIAAKNLTDTFE</sequence>
<name>A0ABU7LTF5_9PROT</name>
<feature type="transmembrane region" description="Helical" evidence="1">
    <location>
        <begin position="43"/>
        <end position="67"/>
    </location>
</feature>
<feature type="transmembrane region" description="Helical" evidence="1">
    <location>
        <begin position="120"/>
        <end position="142"/>
    </location>
</feature>
<keyword evidence="1" id="KW-0812">Transmembrane</keyword>
<keyword evidence="3" id="KW-1185">Reference proteome</keyword>
<organism evidence="2 3">
    <name type="scientific">Hyphobacterium lacteum</name>
    <dbReference type="NCBI Taxonomy" id="3116575"/>
    <lineage>
        <taxon>Bacteria</taxon>
        <taxon>Pseudomonadati</taxon>
        <taxon>Pseudomonadota</taxon>
        <taxon>Alphaproteobacteria</taxon>
        <taxon>Maricaulales</taxon>
        <taxon>Maricaulaceae</taxon>
        <taxon>Hyphobacterium</taxon>
    </lineage>
</organism>
<dbReference type="Proteomes" id="UP001354971">
    <property type="component" value="Unassembled WGS sequence"/>
</dbReference>
<comment type="caution">
    <text evidence="2">The sequence shown here is derived from an EMBL/GenBank/DDBJ whole genome shotgun (WGS) entry which is preliminary data.</text>
</comment>
<keyword evidence="1" id="KW-0472">Membrane</keyword>
<feature type="transmembrane region" description="Helical" evidence="1">
    <location>
        <begin position="88"/>
        <end position="114"/>
    </location>
</feature>
<proteinExistence type="predicted"/>
<evidence type="ECO:0000313" key="3">
    <source>
        <dbReference type="Proteomes" id="UP001354971"/>
    </source>
</evidence>
<dbReference type="EMBL" id="JAZDRP010000009">
    <property type="protein sequence ID" value="MEE2527200.1"/>
    <property type="molecule type" value="Genomic_DNA"/>
</dbReference>
<protein>
    <recommendedName>
        <fullName evidence="4">DUF2975 domain-containing protein</fullName>
    </recommendedName>
</protein>
<keyword evidence="1" id="KW-1133">Transmembrane helix</keyword>
<evidence type="ECO:0008006" key="4">
    <source>
        <dbReference type="Google" id="ProtNLM"/>
    </source>
</evidence>
<evidence type="ECO:0000256" key="1">
    <source>
        <dbReference type="SAM" id="Phobius"/>
    </source>
</evidence>
<gene>
    <name evidence="2" type="ORF">V0U79_12555</name>
</gene>